<feature type="domain" description="DUF11" evidence="1">
    <location>
        <begin position="348"/>
        <end position="448"/>
    </location>
</feature>
<dbReference type="InterPro" id="IPR055354">
    <property type="entry name" value="DUF7507"/>
</dbReference>
<sequence length="1628" mass="169835">MPFVQRFTVTSAGALTFTGNALSLSKISNQLLPGTLDASGTFITTNTALAVPGWFPGTTLDFTLNSSSAVLRIPSGSTIEHAELIWSANYSTNIGNVTPFIRDPIQFTTPQGTFTVTPTNFFTNASPVNPSVQWYTNSADVTSLVQAGGTGTYTTGSVPAFIAAADNQTTHSGWTLAVSYRNPAFPFRNKSIFVGQDQVGLGVPRIDITVSGFASPQFGPVTGRILLSAHDGDPFAGGDIAQFGPNTSNLVTLSGPNNLANNFFQAQINNDSGNLDTSGTFGTRNAVAGNPGFYTTGSRLAYDITNVDGSAGLVNAQTSGVLRITTSSDVILPNGVGIQIDVNQPLMSIDKTSNTTAVVEGDIITYTAVVSNNGAANADNVVYTDAIPAGTTFIPNTVSIDGGPPQTGLNPATGINLGTIPFGTSRTVSFQVRVNSSGVPAQIRNTSSAEFTFQSVPGGPVLDGSVVSNETIVNLIAVSITKTATPTSAAPGQSVVYTITVQNIGAEPLTNVRLTDATLGLNETLSILNPGQSISFDVTFTIPIGTPAGSIFVNRSSVITNETSAEAFFQVSVLAAPSLSIDKIADRTIVAVGDTIFYTIEVTNTGNSTLTNVTVTDPLLGINTVIPTLLQGESQFVFGEFTVPTGASGTITNTVTAVSDETAPVSDTETVTIVPQPALFIRKRALQPAVEAGTAAMFEIEYGNAGNTTLTNVRVTDPQIGIDEVVASLEPGESFVVTGALEIPFTTPPGTVITNTATITSDQIGPETAQASVTVLQPQLPILELNKFADRETTAPGETVEYTIIVSNTGFVSLTNVHVIDTLLGIDQVIPEILPSDSFIIESEFLVPLDTPDGSSIVNTVTATSDQTLPEEATNVIPVQSVFSFEITKTVEPTIAVPGQEVEYTITVTNTGNRTLTNLQITDPTLELDTVVENLVPGGIVEITTFFEIPAGLVMGQLFENTATAVADNVNPQSFTSTVEIGTAPDLTITKTASETSAAPGDTVTYAIVVKNTGTVPLSNVHVVDPILGIDQTFPLLATGGEETILHDFTIPPATPPLTVFLNTATASSDQTAPITAEARVIVSPITGLVVTKTANPTSALPGQTVEYTITVSNTSGVTLTNIVVVDEAISFSQTIPSLAPGASQVLTTSFVIPSDHLPESFVNTTDATANETDAIEGSATVTVLPLSTLSIAKVPSVLVAVPGEPITYTFRITNTGNTDLTNVHITDPLLGLDNTISVIQVGQTVELEIPFEIPRDFTGTVLTNTATISSDQTPAQQVEASIEIDPPVTVLFQKVADRTVALPGETVHYTLTLTNTSNVPLTNIRIFDPIIQLEEHISRLEPGATLTFSASFTVPLGTPAGTVILNEAIFMSDESNIERAAASVTVGASPSVVLIKVASPQSALPGQRVQFTLRIRNTGNVALSNIVISDPLLGVNVVLNTLGVGESREGIVPFTIPSTAAAGSTITNTVTASSAELGTVSASATVTVAASPLQVVKSANRKFAVECEIVTYTIVVKNTSSTLVSNITLTDNIPVGSTFVVGSLKLNGIPVTSQQLETGVSIPDLASGQQAEVTFKVKVSPTKKSKHVQLVNQATVQFSFRDATGRLITSTTRSNQVTVTIKEEQEE</sequence>
<dbReference type="Proteomes" id="UP000318102">
    <property type="component" value="Unassembled WGS sequence"/>
</dbReference>
<dbReference type="RefSeq" id="WP_144990699.1">
    <property type="nucleotide sequence ID" value="NZ_VNJK01000001.1"/>
</dbReference>
<dbReference type="PANTHER" id="PTHR34819:SF3">
    <property type="entry name" value="CELL SURFACE PROTEIN"/>
    <property type="match status" value="1"/>
</dbReference>
<dbReference type="InterPro" id="IPR013783">
    <property type="entry name" value="Ig-like_fold"/>
</dbReference>
<feature type="domain" description="DUF7507" evidence="2">
    <location>
        <begin position="984"/>
        <end position="1071"/>
    </location>
</feature>
<feature type="domain" description="DUF7507" evidence="2">
    <location>
        <begin position="576"/>
        <end position="658"/>
    </location>
</feature>
<reference evidence="3 4" key="1">
    <citation type="submission" date="2019-07" db="EMBL/GenBank/DDBJ databases">
        <authorList>
            <person name="Kim J."/>
        </authorList>
    </citation>
    <scope>NUCLEOTIDE SEQUENCE [LARGE SCALE GENOMIC DNA]</scope>
    <source>
        <strain evidence="3 4">N4</strain>
    </source>
</reference>
<feature type="domain" description="DUF7507" evidence="2">
    <location>
        <begin position="1089"/>
        <end position="1173"/>
    </location>
</feature>
<name>A0A559J1S0_9BACL</name>
<dbReference type="Gene3D" id="2.60.40.740">
    <property type="match status" value="2"/>
</dbReference>
<proteinExistence type="predicted"/>
<dbReference type="SUPFAM" id="SSF49401">
    <property type="entry name" value="Bacterial adhesins"/>
    <property type="match status" value="1"/>
</dbReference>
<dbReference type="OrthoDB" id="2490638at2"/>
<dbReference type="InterPro" id="IPR001434">
    <property type="entry name" value="OmcB-like_DUF11"/>
</dbReference>
<dbReference type="Pfam" id="PF24346">
    <property type="entry name" value="DUF7507"/>
    <property type="match status" value="10"/>
</dbReference>
<keyword evidence="4" id="KW-1185">Reference proteome</keyword>
<gene>
    <name evidence="3" type="ORF">FPZ44_12685</name>
</gene>
<feature type="domain" description="DUF7507" evidence="2">
    <location>
        <begin position="677"/>
        <end position="764"/>
    </location>
</feature>
<dbReference type="InterPro" id="IPR008966">
    <property type="entry name" value="Adhesion_dom_sf"/>
</dbReference>
<feature type="domain" description="DUF7507" evidence="2">
    <location>
        <begin position="1296"/>
        <end position="1368"/>
    </location>
</feature>
<dbReference type="InterPro" id="IPR051172">
    <property type="entry name" value="Chlamydia_OmcB"/>
</dbReference>
<feature type="domain" description="DUF7507" evidence="2">
    <location>
        <begin position="477"/>
        <end position="542"/>
    </location>
</feature>
<feature type="domain" description="DUF7507" evidence="2">
    <location>
        <begin position="781"/>
        <end position="868"/>
    </location>
</feature>
<dbReference type="InterPro" id="IPR047589">
    <property type="entry name" value="DUF11_rpt"/>
</dbReference>
<evidence type="ECO:0000259" key="1">
    <source>
        <dbReference type="Pfam" id="PF01345"/>
    </source>
</evidence>
<evidence type="ECO:0000259" key="2">
    <source>
        <dbReference type="Pfam" id="PF24346"/>
    </source>
</evidence>
<comment type="caution">
    <text evidence="3">The sequence shown here is derived from an EMBL/GenBank/DDBJ whole genome shotgun (WGS) entry which is preliminary data.</text>
</comment>
<feature type="domain" description="DUF7507" evidence="2">
    <location>
        <begin position="1390"/>
        <end position="1493"/>
    </location>
</feature>
<accession>A0A559J1S0</accession>
<dbReference type="Pfam" id="PF01345">
    <property type="entry name" value="DUF11"/>
    <property type="match status" value="2"/>
</dbReference>
<dbReference type="PANTHER" id="PTHR34819">
    <property type="entry name" value="LARGE CYSTEINE-RICH PERIPLASMIC PROTEIN OMCB"/>
    <property type="match status" value="1"/>
</dbReference>
<feature type="domain" description="DUF7507" evidence="2">
    <location>
        <begin position="1201"/>
        <end position="1280"/>
    </location>
</feature>
<dbReference type="EMBL" id="VNJK01000001">
    <property type="protein sequence ID" value="TVX93832.1"/>
    <property type="molecule type" value="Genomic_DNA"/>
</dbReference>
<protein>
    <submittedName>
        <fullName evidence="3">DUF11 domain-containing protein</fullName>
    </submittedName>
</protein>
<evidence type="ECO:0000313" key="4">
    <source>
        <dbReference type="Proteomes" id="UP000318102"/>
    </source>
</evidence>
<evidence type="ECO:0000313" key="3">
    <source>
        <dbReference type="EMBL" id="TVX93832.1"/>
    </source>
</evidence>
<dbReference type="Gene3D" id="2.60.40.10">
    <property type="entry name" value="Immunoglobulins"/>
    <property type="match status" value="2"/>
</dbReference>
<feature type="domain" description="DUF7507" evidence="2">
    <location>
        <begin position="885"/>
        <end position="976"/>
    </location>
</feature>
<feature type="domain" description="DUF11" evidence="1">
    <location>
        <begin position="1494"/>
        <end position="1599"/>
    </location>
</feature>
<organism evidence="3 4">
    <name type="scientific">Paenibacillus agilis</name>
    <dbReference type="NCBI Taxonomy" id="3020863"/>
    <lineage>
        <taxon>Bacteria</taxon>
        <taxon>Bacillati</taxon>
        <taxon>Bacillota</taxon>
        <taxon>Bacilli</taxon>
        <taxon>Bacillales</taxon>
        <taxon>Paenibacillaceae</taxon>
        <taxon>Paenibacillus</taxon>
    </lineage>
</organism>
<dbReference type="NCBIfam" id="TIGR01451">
    <property type="entry name" value="B_ant_repeat"/>
    <property type="match status" value="11"/>
</dbReference>